<dbReference type="VEuPathDB" id="FungiDB:MFRU_015g02080"/>
<evidence type="ECO:0000313" key="1">
    <source>
        <dbReference type="EMBL" id="KAA8574283.1"/>
    </source>
</evidence>
<sequence length="195" mass="22031">MPALEQEVRNGCSVSNLLCKAINSHLELEKASEKLMKDIYEALERMKTAGSLREDWMTMFDFAWQLANSLEMLRDDGNFDSVIVEEITKTNAQRGFKAEEETQHLTEGGIEELIEGLIKEIHPNLDQIRADASASSEKDDLHDIFGLAKQMAKSYKILGEGEDKVIEKLGNINVKRKDEKSTKKSKVKRKMGATI</sequence>
<name>A0A5M9K0I5_MONFR</name>
<dbReference type="Proteomes" id="UP000322873">
    <property type="component" value="Unassembled WGS sequence"/>
</dbReference>
<keyword evidence="2" id="KW-1185">Reference proteome</keyword>
<accession>A0A5M9K0I5</accession>
<comment type="caution">
    <text evidence="1">The sequence shown here is derived from an EMBL/GenBank/DDBJ whole genome shotgun (WGS) entry which is preliminary data.</text>
</comment>
<organism evidence="1 2">
    <name type="scientific">Monilinia fructicola</name>
    <name type="common">Brown rot fungus</name>
    <name type="synonym">Ciboria fructicola</name>
    <dbReference type="NCBI Taxonomy" id="38448"/>
    <lineage>
        <taxon>Eukaryota</taxon>
        <taxon>Fungi</taxon>
        <taxon>Dikarya</taxon>
        <taxon>Ascomycota</taxon>
        <taxon>Pezizomycotina</taxon>
        <taxon>Leotiomycetes</taxon>
        <taxon>Helotiales</taxon>
        <taxon>Sclerotiniaceae</taxon>
        <taxon>Monilinia</taxon>
    </lineage>
</organism>
<evidence type="ECO:0000313" key="2">
    <source>
        <dbReference type="Proteomes" id="UP000322873"/>
    </source>
</evidence>
<proteinExistence type="predicted"/>
<reference evidence="1 2" key="1">
    <citation type="submission" date="2019-06" db="EMBL/GenBank/DDBJ databases">
        <title>Genome Sequence of the Brown Rot Fungal Pathogen Monilinia fructicola.</title>
        <authorList>
            <person name="De Miccolis Angelini R.M."/>
            <person name="Landi L."/>
            <person name="Abate D."/>
            <person name="Pollastro S."/>
            <person name="Romanazzi G."/>
            <person name="Faretra F."/>
        </authorList>
    </citation>
    <scope>NUCLEOTIDE SEQUENCE [LARGE SCALE GENOMIC DNA]</scope>
    <source>
        <strain evidence="1 2">Mfrc123</strain>
    </source>
</reference>
<gene>
    <name evidence="1" type="ORF">EYC84_005778</name>
</gene>
<dbReference type="AlphaFoldDB" id="A0A5M9K0I5"/>
<dbReference type="EMBL" id="VICG01000003">
    <property type="protein sequence ID" value="KAA8574283.1"/>
    <property type="molecule type" value="Genomic_DNA"/>
</dbReference>
<protein>
    <submittedName>
        <fullName evidence="1">Uncharacterized protein</fullName>
    </submittedName>
</protein>